<gene>
    <name evidence="2" type="ORF">A3Q56_08316</name>
</gene>
<dbReference type="PROSITE" id="PS51257">
    <property type="entry name" value="PROKAR_LIPOPROTEIN"/>
    <property type="match status" value="1"/>
</dbReference>
<feature type="transmembrane region" description="Helical" evidence="1">
    <location>
        <begin position="16"/>
        <end position="36"/>
    </location>
</feature>
<feature type="transmembrane region" description="Helical" evidence="1">
    <location>
        <begin position="91"/>
        <end position="116"/>
    </location>
</feature>
<protein>
    <recommendedName>
        <fullName evidence="4">Claudin</fullName>
    </recommendedName>
</protein>
<dbReference type="AlphaFoldDB" id="A0A177APN1"/>
<keyword evidence="1" id="KW-0472">Membrane</keyword>
<accession>A0A177APN1</accession>
<evidence type="ECO:0000313" key="2">
    <source>
        <dbReference type="EMBL" id="OAF63977.1"/>
    </source>
</evidence>
<organism evidence="2 3">
    <name type="scientific">Intoshia linei</name>
    <dbReference type="NCBI Taxonomy" id="1819745"/>
    <lineage>
        <taxon>Eukaryota</taxon>
        <taxon>Metazoa</taxon>
        <taxon>Spiralia</taxon>
        <taxon>Lophotrochozoa</taxon>
        <taxon>Mesozoa</taxon>
        <taxon>Orthonectida</taxon>
        <taxon>Rhopaluridae</taxon>
        <taxon>Intoshia</taxon>
    </lineage>
</organism>
<proteinExistence type="predicted"/>
<evidence type="ECO:0000256" key="1">
    <source>
        <dbReference type="SAM" id="Phobius"/>
    </source>
</evidence>
<dbReference type="Proteomes" id="UP000078046">
    <property type="component" value="Unassembled WGS sequence"/>
</dbReference>
<sequence length="211" mass="24203">MEAHNTRNTYSKTHEILVGLFVFSLLLSCITSFIAICSPDWAKSVLGEVKAGVYINANYEMYIYGLWQYCSIPVNSGRICRTYIYIIYDNWIQYCQFCSILAILLNISAFLYWFWNKANSRIQFSVKYLAYTSVIMGLNAFISLTIIIVYAFRYKQSLINSAMESNNLSFKIMSNLTWAFGLYSIGTIFSIIGTLSSALNYFVTKKLINSN</sequence>
<feature type="transmembrane region" description="Helical" evidence="1">
    <location>
        <begin position="172"/>
        <end position="203"/>
    </location>
</feature>
<keyword evidence="1" id="KW-1133">Transmembrane helix</keyword>
<reference evidence="2 3" key="1">
    <citation type="submission" date="2016-04" db="EMBL/GenBank/DDBJ databases">
        <title>The genome of Intoshia linei affirms orthonectids as highly simplified spiralians.</title>
        <authorList>
            <person name="Mikhailov K.V."/>
            <person name="Slusarev G.S."/>
            <person name="Nikitin M.A."/>
            <person name="Logacheva M.D."/>
            <person name="Penin A."/>
            <person name="Aleoshin V."/>
            <person name="Panchin Y.V."/>
        </authorList>
    </citation>
    <scope>NUCLEOTIDE SEQUENCE [LARGE SCALE GENOMIC DNA]</scope>
    <source>
        <strain evidence="2">Intl2013</strain>
        <tissue evidence="2">Whole animal</tissue>
    </source>
</reference>
<keyword evidence="3" id="KW-1185">Reference proteome</keyword>
<feature type="transmembrane region" description="Helical" evidence="1">
    <location>
        <begin position="128"/>
        <end position="152"/>
    </location>
</feature>
<evidence type="ECO:0008006" key="4">
    <source>
        <dbReference type="Google" id="ProtNLM"/>
    </source>
</evidence>
<evidence type="ECO:0000313" key="3">
    <source>
        <dbReference type="Proteomes" id="UP000078046"/>
    </source>
</evidence>
<dbReference type="Gene3D" id="1.20.140.150">
    <property type="match status" value="1"/>
</dbReference>
<dbReference type="EMBL" id="LWCA01002276">
    <property type="protein sequence ID" value="OAF63977.1"/>
    <property type="molecule type" value="Genomic_DNA"/>
</dbReference>
<name>A0A177APN1_9BILA</name>
<comment type="caution">
    <text evidence="2">The sequence shown here is derived from an EMBL/GenBank/DDBJ whole genome shotgun (WGS) entry which is preliminary data.</text>
</comment>
<keyword evidence="1" id="KW-0812">Transmembrane</keyword>